<keyword evidence="4" id="KW-0514">Muscle protein</keyword>
<dbReference type="Pfam" id="PF07679">
    <property type="entry name" value="I-set"/>
    <property type="match status" value="8"/>
</dbReference>
<feature type="coiled-coil region" evidence="6">
    <location>
        <begin position="1762"/>
        <end position="1789"/>
    </location>
</feature>
<evidence type="ECO:0000256" key="2">
    <source>
        <dbReference type="ARBA" id="ARBA00022737"/>
    </source>
</evidence>
<dbReference type="FunFam" id="2.60.40.10:FF:000557">
    <property type="entry name" value="Myosin binding protein Ha"/>
    <property type="match status" value="1"/>
</dbReference>
<dbReference type="GO" id="GO:0043325">
    <property type="term" value="F:phosphatidylinositol-3,4-bisphosphate binding"/>
    <property type="evidence" value="ECO:0007669"/>
    <property type="project" value="TreeGrafter"/>
</dbReference>
<dbReference type="SMART" id="SM00408">
    <property type="entry name" value="IGc2"/>
    <property type="match status" value="8"/>
</dbReference>
<sequence>MDERLLMLIPVPNELQPWTKQNLDLSIKFLLSILSNESLNGGLVVVIDGQKCSWRMARLVIRHVTALIGENLSNVIVVRPEAFWDKQHVENCAKSQKKGEPITIPKSRLFKYFEISELPEELGGTLAYNHEQWLCNRIRIEEFKKCFDKAINDLENLHVVLLDNKSIRANETDQAMKYCTKMNDDVQKAIRSVIDNGNKLVSELTDSISKDYCVSQDVIDSRESIKVLLNDLEKKQTTITIAWSELERSIDDAKDLATLEEGISFVTNWILGVAEQLLSDQRKIGCDVQTCDALRRDHEMLEMQCSETYGFYAELLHKIDRLPLLVDSFAHKDIMSQKDFMDFVCRSFATRLERRRNILISSQRFYRMVAEYFDKTSAVFESLVMGNKIDDFEAAEVNLNKLKENQVALDNIEKELEKEGEKLSDILSMPVKDALGRDIGVDYTDDISTIRDILDATIARRNIFIDSVELQKLTLEQVTHIHSYEKDATVAFNWINDLYKVMIRTHIHVGCNVYEIQLQKEELQSFQDTAKNSFNYGCQLLDAAFALRQSCKLSTDSNRKLVKNFNDLWNNLQKISQEQMTRLRVSAVFHRSIEEHCIKLNDLKVTVSHVSDIDDDDRRRGRLKKYLACRERLLVEVGRMVRLGRLLKTRLKEPFLLDADKPDGMAESDSGSVTPTSGNFIACESITNKLADVAKVAESLDAILKDLQSCLETEEPCSSSEEKKSDRISNRNDGSSNDEWNSSLKSTEDESFVTASDFRFTPQSTRSSYRTASEGGSPWWHNDKNSLDTSGSDMDPEVPSMQLLTGVVSSASVSFDDSENSFLSAQRSPLQSEPTDSDELTKIKSFRSSLLKSPASSSQTYRDFHNASTSSKRNEVPSQKPSTTAISTIVLNSKPIQLVVAVLQSGDTYHIKVVEIDPKLTFLGSNIDEAVLLQKQHDEVLKQLQNKNSPIDEFVPKAEQILQQNRGRPEVLDAMGQSLSLAWSDVLKLMQQKKHILDLNTNFHEKLGICKGKMSALEMACRDTMIPIEIESVQEFLNKFKQLRIEVLASVMVALKEGNELLANLRELAHTGTVDSRPEHIKYEVKKSIHQVEKWLEDLHDRRNVLESAWQTRKIQLEQCLGLAIFAKELTDLETVLKNRRNELSSMPNLGDSESSAVHLLQDYIALKQDAVSLRDKALKITRATEKLVASGCFAGDEACNKAYSVLNGCVEYLDSIEQIENLLLQSKEFFAKADKALSILEKLEIEVSTSKHADGSVEAINIHGKVLNEIVGLTDEPLRLGYAILAEIGRSNANVSGIERVIEEIENRKIYLEEICTMNSEHSLRVSESLNAFLEKHNQLLSWLVSIAEASLRANKNMGTSLPECNDFLKVNHQLLSDLEAKGNEINNQLLTVTQILNEIEDDQRKDVDQKVDAIHTHWIELKNIVENRVDLVTILIQFLKLAESLSNMFNYLENVLKNVPEEEKMNQLNNIWSKVQPAYAQLKSEGERFIDEASKVADPYLETKSACRCVEEILNDFRSRQFNITESWEKWTTRLVEKRETEVLWETIMTENTNKINAASKLDAQLYPVLTTPSEEPVTIKQFVSEKLNSVLLEISKASDEIDQRIQTTSTLQPKDEETRDKVKQVIKNLYGIKDKLAAISSNYRFLLESVISFLGKIVHTQTEIETYFRNKSQQSVNQDVDIVLSDHERFKDRIMHQFRELIGESERLIDLVRDQEPDGAKEHDADRIIRLLEQLRVVFETQSDGRSSELNDKKKQNAILKFNKELNEIHQNLDEITKQLNDTQGQYGETAASARTISLGFEYFERTLQWRLRLVRLHKNLVVLRAIWLVQRTCVPATFQEASIATSSRPIIAIKPCCPPCNFACPPNLCSCYFPGSKVLLTPRKVNRPAGCACAVCLSLRICPKKPAVCTANDLMEKRIENFIHTSENISKTYPDIGRFVDDEVQKLKQRWNDIQTRTLNTRRTIDLANEYFELADGIDRTYRDHNDNLQKITNQIIHIKTYNEAKNLITTIDNYITNNEAQQLDRLKSLSNLSNKIYGFDKTVPLYTENISLFQSFFKLKSDLNTLGDQFQAEEAARQQNAKDEVDRRVEDVTVNRREVVEVLNEIKYEHPMFVQPLCDATIQEGDKIILQCAVRGYPEPSIEWYKDGMSIQHNPDYHRKYKNGLCTLAIEETFAEDSDRFICKASNCVGSTETTCMLTVKEARVDEMLVPPSFLKFLENGLAKEGGSFEFHCTVTGNPLPTVQWFKNDLCIDNLKDYCISYNNGEAVLRFEEVFLEDQAVFTCKATNMVGSVQCSAALQPSEMPIFRVPLTNIMARVGQKIKLECEITGTPRPDIYWTHNGKTFSGRDFKSQYDNERATLVIPEAFPKDAGVYIVTAKNLAGEAYSSCNVSVKGRLPNETSDSELASDMEPVKPSVQLPLKDLCVFEGKPVRLDCVIVAQPEPEVIWYHNSRPVKESVDVQLVFQGDRCSLIIPEAYLEDGGNYRVVAINSAGEASSNCTLTITPLNELEPATRSQNDRILPSEMAPKFERLLSDILADEGEVIEFECSLTGDPRPLIKWYLNNKEIFQNDRIKFSQNDDGTVKLTIHNVTNLDKGVYTVKASNSCGDAKCFSHLIVKSVNAPESLNIQISQPEIDTHSMCPTFKELFKDKTVPIDDVAKFECIVVGKPTPKIKWFFNDQPVAGKNFLVSTSGERQVLTIPKVHSETVGKISCVAENDVGKATCVAYLNLQGDFNPPSSQQSQRYIEEHNTESSNVTIRKQMFTTTHTSQVNTFDNANGIPQTQVHAFSSKLDHSFKKIGDQSPEVVESKQFQEYRQINDLPPQMHQKSIVNFIKPSSNETVPELPKIVRKNVSPRFVSPLIGKIVDQGSDVMLEAIVDGYPVPELKVTKNGEPLTSSANISIVHKLNKINIELRNVGVEDAGRYSCTATNPAGSSTSTADVVVKKSIFPPVFGHRLQAQVAKRGERIRMDVEVSGTPSPTVTWYKDNQPLSNKTASYSIKQSGNNYTLIIEAANVQDAGKYMVRAVNAGGEAQSIADFAVMEPTPERMVEVVKTVVFDNVNDKKEVGFPVTTNVPSSFHSSQLSDSNDHATTEQTIITETTHTTEATMRMEHKTAYPELVTSHTQNTQTPTNSVKTQSEFADACLRSLESNVSNEQPVKLTKVITEDSSIDSSSIPKSAALNFFANKMKAEEMLAVIPEQKYTKFEDVKKPVLNMPDTFNGTSDINPTTLNNELNGLNLVPGTPPEIGFMPKLEEQKREHVTDQIKKLEESQNAVKLVPEITRSETISKEFVQTSHVISEPIIRPQAHHVNDEHVNAFRCASPRPSADGVAMDKLWSNPKSPGHLEKQFDKTNYYTNKNEFAEEKSSYKMFTQHIESDGEQKEPKEPVNTERKTSTKQTAKMFEEKIKELENSPRHDFDLKAPGMVQQILPRPQLERPKSVQESIFPDIHLEPGSPPEMCYAPRTERKTLERKHSLVETIEQVVQQDGPSKILPGSVRMVPPPPKKEKLIQEAFPAKPPPNNETGFPLSQPKTFEPLEAFPFTPEPELPKPEKLPPPPTPSKFVRVTFADSDYSDTDTKISSKWTPGDSESEECKYAPVNPPTATSQRSHQPGVAAPSPCQFETPKQSNGDMRPLVQSDVVKHKPKVISGYMADTEEVYHKVSSSEHKYESSNSVHQSRQMFEQLSNQQHEATYSNTSQTQSTSTPAPPTKHYRHYVQKHDTKDETAGQYEKVRFYLQNVPQGGTTKVEKMIFWKICGIATRKFIDLVILPRKSDSLPFPSVDVVLFYEFI</sequence>
<name>A0A9Q0MZH0_9DIPT</name>
<evidence type="ECO:0000259" key="8">
    <source>
        <dbReference type="PROSITE" id="PS50835"/>
    </source>
</evidence>
<dbReference type="Gene3D" id="1.20.58.60">
    <property type="match status" value="5"/>
</dbReference>
<feature type="compositionally biased region" description="Polar residues" evidence="7">
    <location>
        <begin position="866"/>
        <end position="881"/>
    </location>
</feature>
<dbReference type="FunFam" id="2.60.40.10:FF:001215">
    <property type="entry name" value="Uncharacterized protein, isoform F"/>
    <property type="match status" value="1"/>
</dbReference>
<dbReference type="SUPFAM" id="SSF46966">
    <property type="entry name" value="Spectrin repeat"/>
    <property type="match status" value="4"/>
</dbReference>
<dbReference type="Pfam" id="PF25101">
    <property type="entry name" value="Spectrin_7"/>
    <property type="match status" value="1"/>
</dbReference>
<keyword evidence="2" id="KW-0677">Repeat</keyword>
<dbReference type="SUPFAM" id="SSF48726">
    <property type="entry name" value="Immunoglobulin"/>
    <property type="match status" value="8"/>
</dbReference>
<dbReference type="InterPro" id="IPR056804">
    <property type="entry name" value="Spectrin_SESTD1"/>
</dbReference>
<dbReference type="FunFam" id="2.60.40.10:FF:001151">
    <property type="entry name" value="Uncharacterized protein, isoform F"/>
    <property type="match status" value="1"/>
</dbReference>
<evidence type="ECO:0000256" key="6">
    <source>
        <dbReference type="SAM" id="Coils"/>
    </source>
</evidence>
<feature type="domain" description="Ig-like" evidence="8">
    <location>
        <begin position="2217"/>
        <end position="2305"/>
    </location>
</feature>
<dbReference type="GO" id="GO:0032266">
    <property type="term" value="F:phosphatidylinositol-3-phosphate binding"/>
    <property type="evidence" value="ECO:0007669"/>
    <property type="project" value="TreeGrafter"/>
</dbReference>
<dbReference type="GO" id="GO:0080025">
    <property type="term" value="F:phosphatidylinositol-3,5-bisphosphate binding"/>
    <property type="evidence" value="ECO:0007669"/>
    <property type="project" value="TreeGrafter"/>
</dbReference>
<dbReference type="InterPro" id="IPR007110">
    <property type="entry name" value="Ig-like_dom"/>
</dbReference>
<dbReference type="GO" id="GO:0032982">
    <property type="term" value="C:myosin filament"/>
    <property type="evidence" value="ECO:0007669"/>
    <property type="project" value="UniProtKB-KW"/>
</dbReference>
<feature type="compositionally biased region" description="Basic and acidic residues" evidence="7">
    <location>
        <begin position="720"/>
        <end position="730"/>
    </location>
</feature>
<feature type="domain" description="Ig-like" evidence="8">
    <location>
        <begin position="2116"/>
        <end position="2204"/>
    </location>
</feature>
<feature type="compositionally biased region" description="Low complexity" evidence="7">
    <location>
        <begin position="3699"/>
        <end position="3712"/>
    </location>
</feature>
<dbReference type="InterPro" id="IPR003598">
    <property type="entry name" value="Ig_sub2"/>
</dbReference>
<evidence type="ECO:0000256" key="5">
    <source>
        <dbReference type="ARBA" id="ARBA00023319"/>
    </source>
</evidence>
<dbReference type="CDD" id="cd00176">
    <property type="entry name" value="SPEC"/>
    <property type="match status" value="1"/>
</dbReference>
<feature type="domain" description="Ig-like" evidence="8">
    <location>
        <begin position="2956"/>
        <end position="3046"/>
    </location>
</feature>
<dbReference type="FunFam" id="2.60.40.10:FF:000660">
    <property type="entry name" value="Uncharacterized protein, isoform B"/>
    <property type="match status" value="1"/>
</dbReference>
<feature type="region of interest" description="Disordered" evidence="7">
    <location>
        <begin position="3522"/>
        <end position="3640"/>
    </location>
</feature>
<dbReference type="GO" id="GO:0010314">
    <property type="term" value="F:phosphatidylinositol-5-phosphate binding"/>
    <property type="evidence" value="ECO:0007669"/>
    <property type="project" value="TreeGrafter"/>
</dbReference>
<proteinExistence type="predicted"/>
<feature type="region of interest" description="Disordered" evidence="7">
    <location>
        <begin position="857"/>
        <end position="881"/>
    </location>
</feature>
<dbReference type="Proteomes" id="UP001151699">
    <property type="component" value="Chromosome B"/>
</dbReference>
<dbReference type="EMBL" id="WJQU01000002">
    <property type="protein sequence ID" value="KAJ6640823.1"/>
    <property type="molecule type" value="Genomic_DNA"/>
</dbReference>
<feature type="region of interest" description="Disordered" evidence="7">
    <location>
        <begin position="714"/>
        <end position="746"/>
    </location>
</feature>
<evidence type="ECO:0000256" key="3">
    <source>
        <dbReference type="ARBA" id="ARBA00022889"/>
    </source>
</evidence>
<evidence type="ECO:0000256" key="4">
    <source>
        <dbReference type="ARBA" id="ARBA00023179"/>
    </source>
</evidence>
<dbReference type="PANTHER" id="PTHR46607:SF1">
    <property type="entry name" value="SEC14 DOMAIN AND SPECTRIN REPEAT-CONTAINING PROTEIN 1"/>
    <property type="match status" value="1"/>
</dbReference>
<dbReference type="FunFam" id="2.60.40.10:FF:000632">
    <property type="entry name" value="Uncharacterized protein, isoform B"/>
    <property type="match status" value="1"/>
</dbReference>
<evidence type="ECO:0000313" key="9">
    <source>
        <dbReference type="EMBL" id="KAJ6640823.1"/>
    </source>
</evidence>
<evidence type="ECO:0000256" key="1">
    <source>
        <dbReference type="ARBA" id="ARBA00022433"/>
    </source>
</evidence>
<feature type="domain" description="Ig-like" evidence="8">
    <location>
        <begin position="2533"/>
        <end position="2611"/>
    </location>
</feature>
<dbReference type="SMART" id="SM00409">
    <property type="entry name" value="IG"/>
    <property type="match status" value="8"/>
</dbReference>
<keyword evidence="10" id="KW-1185">Reference proteome</keyword>
<feature type="compositionally biased region" description="Polar residues" evidence="7">
    <location>
        <begin position="820"/>
        <end position="834"/>
    </location>
</feature>
<feature type="domain" description="Ig-like" evidence="8">
    <location>
        <begin position="2861"/>
        <end position="2949"/>
    </location>
</feature>
<dbReference type="PANTHER" id="PTHR46607">
    <property type="entry name" value="SEC14 DOMAIN AND SPECTRIN REPEAT-CONTAINING PROTEIN 1"/>
    <property type="match status" value="1"/>
</dbReference>
<dbReference type="FunFam" id="2.60.40.10:FF:000107">
    <property type="entry name" value="Myosin, light chain kinase a"/>
    <property type="match status" value="2"/>
</dbReference>
<feature type="region of interest" description="Disordered" evidence="7">
    <location>
        <begin position="763"/>
        <end position="796"/>
    </location>
</feature>
<dbReference type="Gene3D" id="2.60.40.10">
    <property type="entry name" value="Immunoglobulins"/>
    <property type="match status" value="8"/>
</dbReference>
<dbReference type="InterPro" id="IPR018159">
    <property type="entry name" value="Spectrin/alpha-actinin"/>
</dbReference>
<dbReference type="FunFam" id="2.60.40.10:FF:000849">
    <property type="entry name" value="Uncharacterized protein, isoform F"/>
    <property type="match status" value="1"/>
</dbReference>
<feature type="region of interest" description="Disordered" evidence="7">
    <location>
        <begin position="820"/>
        <end position="839"/>
    </location>
</feature>
<evidence type="ECO:0000256" key="7">
    <source>
        <dbReference type="SAM" id="MobiDB-lite"/>
    </source>
</evidence>
<feature type="domain" description="Ig-like" evidence="8">
    <location>
        <begin position="2420"/>
        <end position="2508"/>
    </location>
</feature>
<organism evidence="9 10">
    <name type="scientific">Pseudolycoriella hygida</name>
    <dbReference type="NCBI Taxonomy" id="35572"/>
    <lineage>
        <taxon>Eukaryota</taxon>
        <taxon>Metazoa</taxon>
        <taxon>Ecdysozoa</taxon>
        <taxon>Arthropoda</taxon>
        <taxon>Hexapoda</taxon>
        <taxon>Insecta</taxon>
        <taxon>Pterygota</taxon>
        <taxon>Neoptera</taxon>
        <taxon>Endopterygota</taxon>
        <taxon>Diptera</taxon>
        <taxon>Nematocera</taxon>
        <taxon>Sciaroidea</taxon>
        <taxon>Sciaridae</taxon>
        <taxon>Pseudolycoriella</taxon>
    </lineage>
</organism>
<dbReference type="InterPro" id="IPR036179">
    <property type="entry name" value="Ig-like_dom_sf"/>
</dbReference>
<keyword evidence="6" id="KW-0175">Coiled coil</keyword>
<feature type="compositionally biased region" description="Polar residues" evidence="7">
    <location>
        <begin position="731"/>
        <end position="745"/>
    </location>
</feature>
<comment type="caution">
    <text evidence="9">The sequence shown here is derived from an EMBL/GenBank/DDBJ whole genome shotgun (WGS) entry which is preliminary data.</text>
</comment>
<keyword evidence="3" id="KW-0130">Cell adhesion</keyword>
<dbReference type="GO" id="GO:0070273">
    <property type="term" value="F:phosphatidylinositol-4-phosphate binding"/>
    <property type="evidence" value="ECO:0007669"/>
    <property type="project" value="TreeGrafter"/>
</dbReference>
<dbReference type="Pfam" id="PF24915">
    <property type="entry name" value="Spectrin_SESTD1"/>
    <property type="match status" value="1"/>
</dbReference>
<reference evidence="9" key="1">
    <citation type="submission" date="2022-07" db="EMBL/GenBank/DDBJ databases">
        <authorList>
            <person name="Trinca V."/>
            <person name="Uliana J.V.C."/>
            <person name="Torres T.T."/>
            <person name="Ward R.J."/>
            <person name="Monesi N."/>
        </authorList>
    </citation>
    <scope>NUCLEOTIDE SEQUENCE</scope>
    <source>
        <strain evidence="9">HSMRA1968</strain>
        <tissue evidence="9">Whole embryos</tissue>
    </source>
</reference>
<protein>
    <submittedName>
        <fullName evidence="9">Muscle M-line assembly protein unc-89</fullName>
    </submittedName>
</protein>
<feature type="domain" description="Ig-like" evidence="8">
    <location>
        <begin position="2648"/>
        <end position="2735"/>
    </location>
</feature>
<keyword evidence="1" id="KW-0787">Thick filament</keyword>
<accession>A0A9Q0MZH0</accession>
<dbReference type="PROSITE" id="PS50835">
    <property type="entry name" value="IG_LIKE"/>
    <property type="match status" value="8"/>
</dbReference>
<evidence type="ECO:0000313" key="10">
    <source>
        <dbReference type="Proteomes" id="UP001151699"/>
    </source>
</evidence>
<dbReference type="GO" id="GO:0005737">
    <property type="term" value="C:cytoplasm"/>
    <property type="evidence" value="ECO:0007669"/>
    <property type="project" value="UniProtKB-ARBA"/>
</dbReference>
<dbReference type="InterPro" id="IPR013783">
    <property type="entry name" value="Ig-like_fold"/>
</dbReference>
<dbReference type="InterPro" id="IPR058157">
    <property type="entry name" value="Spectrin_met"/>
</dbReference>
<feature type="region of interest" description="Disordered" evidence="7">
    <location>
        <begin position="3382"/>
        <end position="3405"/>
    </location>
</feature>
<feature type="domain" description="Ig-like" evidence="8">
    <location>
        <begin position="2310"/>
        <end position="2397"/>
    </location>
</feature>
<feature type="compositionally biased region" description="Basic and acidic residues" evidence="7">
    <location>
        <begin position="3382"/>
        <end position="3401"/>
    </location>
</feature>
<feature type="region of interest" description="Disordered" evidence="7">
    <location>
        <begin position="3694"/>
        <end position="3718"/>
    </location>
</feature>
<dbReference type="GO" id="GO:0005546">
    <property type="term" value="F:phosphatidylinositol-4,5-bisphosphate binding"/>
    <property type="evidence" value="ECO:0007669"/>
    <property type="project" value="TreeGrafter"/>
</dbReference>
<dbReference type="InterPro" id="IPR003599">
    <property type="entry name" value="Ig_sub"/>
</dbReference>
<dbReference type="GO" id="GO:0007155">
    <property type="term" value="P:cell adhesion"/>
    <property type="evidence" value="ECO:0007669"/>
    <property type="project" value="UniProtKB-KW"/>
</dbReference>
<dbReference type="SMART" id="SM00150">
    <property type="entry name" value="SPEC"/>
    <property type="match status" value="5"/>
</dbReference>
<feature type="coiled-coil region" evidence="6">
    <location>
        <begin position="385"/>
        <end position="429"/>
    </location>
</feature>
<gene>
    <name evidence="9" type="primary">unc-89_2</name>
    <name evidence="9" type="ORF">Bhyg_05756</name>
</gene>
<keyword evidence="5" id="KW-0393">Immunoglobulin domain</keyword>
<dbReference type="OrthoDB" id="2152335at2759"/>
<dbReference type="InterPro" id="IPR013098">
    <property type="entry name" value="Ig_I-set"/>
</dbReference>